<dbReference type="GO" id="GO:0001522">
    <property type="term" value="P:pseudouridine synthesis"/>
    <property type="evidence" value="ECO:0007669"/>
    <property type="project" value="InterPro"/>
</dbReference>
<dbReference type="SUPFAM" id="SSF50447">
    <property type="entry name" value="Translation proteins"/>
    <property type="match status" value="1"/>
</dbReference>
<feature type="region of interest" description="Disordered" evidence="9">
    <location>
        <begin position="557"/>
        <end position="580"/>
    </location>
</feature>
<dbReference type="Pfam" id="PF04410">
    <property type="entry name" value="Gar1"/>
    <property type="match status" value="1"/>
</dbReference>
<evidence type="ECO:0000256" key="9">
    <source>
        <dbReference type="SAM" id="MobiDB-lite"/>
    </source>
</evidence>
<evidence type="ECO:0000313" key="10">
    <source>
        <dbReference type="EMBL" id="GFS41071.1"/>
    </source>
</evidence>
<evidence type="ECO:0000256" key="4">
    <source>
        <dbReference type="ARBA" id="ARBA00022517"/>
    </source>
</evidence>
<feature type="compositionally biased region" description="Gly residues" evidence="9">
    <location>
        <begin position="569"/>
        <end position="580"/>
    </location>
</feature>
<evidence type="ECO:0000313" key="11">
    <source>
        <dbReference type="Proteomes" id="UP000585474"/>
    </source>
</evidence>
<dbReference type="GO" id="GO:0005732">
    <property type="term" value="C:sno(s)RNA-containing ribonucleoprotein complex"/>
    <property type="evidence" value="ECO:0007669"/>
    <property type="project" value="InterPro"/>
</dbReference>
<dbReference type="EMBL" id="BJWL01000363">
    <property type="protein sequence ID" value="GFS41071.1"/>
    <property type="molecule type" value="Genomic_DNA"/>
</dbReference>
<dbReference type="Proteomes" id="UP000585474">
    <property type="component" value="Unassembled WGS sequence"/>
</dbReference>
<feature type="region of interest" description="Disordered" evidence="9">
    <location>
        <begin position="151"/>
        <end position="279"/>
    </location>
</feature>
<feature type="compositionally biased region" description="Acidic residues" evidence="9">
    <location>
        <begin position="212"/>
        <end position="228"/>
    </location>
</feature>
<gene>
    <name evidence="10" type="ORF">Acr_00g0072090</name>
</gene>
<sequence length="580" mass="63223">MVGFLRDSTIEDELNQQQLKKSENPLPLDLSLPEFDDFSSSFADSFLDFDSIRDWVEENPVFDMADSTPETERVKDGSCGETEIGDGFWKFGNLNASIEEEIGKFSLDGGLDSLAMSVQPPSVCGNASKSVDIVGLDENVVKSGEMVIVDGGDLKSGETLGTDESGKKSGEIVANVEGQKSEEMENDEDECDSASDSDSSSSSLSPSSSSSEAEDDNEDEEEESEEEEKGEKELEGEIDMEEGEIRDSDVEKMVAWSDEDEDGGDGSITKGPNRSKNELHVLPPVPPVYVTLQPHHQTLPVGVILSILGPQVIVEGLEKHNPLNEGSILWITESRTPLGLVDEIFGPVKNPYYMIRYNSENEIPAWCQTRTLRSHLFRNSTASSNSSHSFGTGQGFVGSPSLVPPFPQLFQAPGFIPPSSGVWTNGVPCDHHQQQGMVFPVGVLTNGMPRLQQNPLQQSPQMPLPNGMPFQQQFVPSQMLRPNLVLPGGQSNFGAGTGFGPWRGGCLGPDSFNQPLGMGWQCQQAPMAMNLGEQPRPFNPDMMMFLLNLIRGIARGRGRKPYNKRGRGRFGGGRGQLQSK</sequence>
<keyword evidence="5" id="KW-0698">rRNA processing</keyword>
<dbReference type="PANTHER" id="PTHR31633:SF1">
    <property type="entry name" value="H_ACA RIBONUCLEOPROTEIN COMPLEX NON-CORE SUBUNIT NAF1"/>
    <property type="match status" value="1"/>
</dbReference>
<evidence type="ECO:0000256" key="2">
    <source>
        <dbReference type="ARBA" id="ARBA00009801"/>
    </source>
</evidence>
<dbReference type="InterPro" id="IPR007504">
    <property type="entry name" value="H/ACA_rnp_Gar1/Naf1"/>
</dbReference>
<evidence type="ECO:0000256" key="5">
    <source>
        <dbReference type="ARBA" id="ARBA00022552"/>
    </source>
</evidence>
<dbReference type="GO" id="GO:0003723">
    <property type="term" value="F:RNA binding"/>
    <property type="evidence" value="ECO:0007669"/>
    <property type="project" value="UniProtKB-KW"/>
</dbReference>
<protein>
    <recommendedName>
        <fullName evidence="3">H/ACA ribonucleoprotein complex non-core subunit NAF1</fullName>
    </recommendedName>
</protein>
<keyword evidence="8" id="KW-0539">Nucleus</keyword>
<dbReference type="Gene3D" id="2.40.10.230">
    <property type="entry name" value="Probable tRNA pseudouridine synthase domain"/>
    <property type="match status" value="1"/>
</dbReference>
<comment type="similarity">
    <text evidence="2">Belongs to the NAF1 family.</text>
</comment>
<dbReference type="InterPro" id="IPR040309">
    <property type="entry name" value="Naf1"/>
</dbReference>
<dbReference type="InterPro" id="IPR009000">
    <property type="entry name" value="Transl_B-barrel_sf"/>
</dbReference>
<evidence type="ECO:0000256" key="3">
    <source>
        <dbReference type="ARBA" id="ARBA00021438"/>
    </source>
</evidence>
<feature type="compositionally biased region" description="Basic residues" evidence="9">
    <location>
        <begin position="557"/>
        <end position="568"/>
    </location>
</feature>
<feature type="compositionally biased region" description="Basic and acidic residues" evidence="9">
    <location>
        <begin position="243"/>
        <end position="252"/>
    </location>
</feature>
<keyword evidence="7" id="KW-0694">RNA-binding</keyword>
<keyword evidence="6" id="KW-0597">Phosphoprotein</keyword>
<accession>A0A7J0DRR8</accession>
<comment type="subcellular location">
    <subcellularLocation>
        <location evidence="1">Nucleus</location>
    </subcellularLocation>
</comment>
<feature type="compositionally biased region" description="Low complexity" evidence="9">
    <location>
        <begin position="196"/>
        <end position="211"/>
    </location>
</feature>
<dbReference type="PANTHER" id="PTHR31633">
    <property type="entry name" value="H/ACA RIBONUCLEOPROTEIN COMPLEX NON-CORE SUBUNIT NAF1"/>
    <property type="match status" value="1"/>
</dbReference>
<evidence type="ECO:0000256" key="6">
    <source>
        <dbReference type="ARBA" id="ARBA00022553"/>
    </source>
</evidence>
<dbReference type="FunFam" id="2.40.10.230:FF:000002">
    <property type="entry name" value="H/ACA ribonucleoprotein complex non-core subunit NAF1"/>
    <property type="match status" value="1"/>
</dbReference>
<dbReference type="GO" id="GO:0006364">
    <property type="term" value="P:rRNA processing"/>
    <property type="evidence" value="ECO:0007669"/>
    <property type="project" value="UniProtKB-KW"/>
</dbReference>
<dbReference type="GO" id="GO:0000493">
    <property type="term" value="P:box H/ACA snoRNP assembly"/>
    <property type="evidence" value="ECO:0007669"/>
    <property type="project" value="InterPro"/>
</dbReference>
<dbReference type="InterPro" id="IPR038664">
    <property type="entry name" value="Gar1/Naf1_Cbf5-bd_sf"/>
</dbReference>
<proteinExistence type="inferred from homology"/>
<name>A0A7J0DRR8_9ERIC</name>
<keyword evidence="4" id="KW-0690">Ribosome biogenesis</keyword>
<evidence type="ECO:0000256" key="8">
    <source>
        <dbReference type="ARBA" id="ARBA00023242"/>
    </source>
</evidence>
<dbReference type="GO" id="GO:0005634">
    <property type="term" value="C:nucleus"/>
    <property type="evidence" value="ECO:0007669"/>
    <property type="project" value="UniProtKB-SubCell"/>
</dbReference>
<feature type="compositionally biased region" description="Acidic residues" evidence="9">
    <location>
        <begin position="184"/>
        <end position="195"/>
    </location>
</feature>
<keyword evidence="11" id="KW-1185">Reference proteome</keyword>
<evidence type="ECO:0000256" key="7">
    <source>
        <dbReference type="ARBA" id="ARBA00022884"/>
    </source>
</evidence>
<dbReference type="OrthoDB" id="21550at2759"/>
<reference evidence="11" key="1">
    <citation type="submission" date="2019-07" db="EMBL/GenBank/DDBJ databases">
        <title>De Novo Assembly of kiwifruit Actinidia rufa.</title>
        <authorList>
            <person name="Sugita-Konishi S."/>
            <person name="Sato K."/>
            <person name="Mori E."/>
            <person name="Abe Y."/>
            <person name="Kisaki G."/>
            <person name="Hamano K."/>
            <person name="Suezawa K."/>
            <person name="Otani M."/>
            <person name="Fukuda T."/>
            <person name="Manabe T."/>
            <person name="Gomi K."/>
            <person name="Tabuchi M."/>
            <person name="Akimitsu K."/>
            <person name="Kataoka I."/>
        </authorList>
    </citation>
    <scope>NUCLEOTIDE SEQUENCE [LARGE SCALE GENOMIC DNA]</scope>
    <source>
        <strain evidence="11">cv. Fuchu</strain>
    </source>
</reference>
<comment type="caution">
    <text evidence="10">The sequence shown here is derived from an EMBL/GenBank/DDBJ whole genome shotgun (WGS) entry which is preliminary data.</text>
</comment>
<organism evidence="10 11">
    <name type="scientific">Actinidia rufa</name>
    <dbReference type="NCBI Taxonomy" id="165716"/>
    <lineage>
        <taxon>Eukaryota</taxon>
        <taxon>Viridiplantae</taxon>
        <taxon>Streptophyta</taxon>
        <taxon>Embryophyta</taxon>
        <taxon>Tracheophyta</taxon>
        <taxon>Spermatophyta</taxon>
        <taxon>Magnoliopsida</taxon>
        <taxon>eudicotyledons</taxon>
        <taxon>Gunneridae</taxon>
        <taxon>Pentapetalae</taxon>
        <taxon>asterids</taxon>
        <taxon>Ericales</taxon>
        <taxon>Actinidiaceae</taxon>
        <taxon>Actinidia</taxon>
    </lineage>
</organism>
<dbReference type="AlphaFoldDB" id="A0A7J0DRR8"/>
<evidence type="ECO:0000256" key="1">
    <source>
        <dbReference type="ARBA" id="ARBA00004123"/>
    </source>
</evidence>